<dbReference type="PANTHER" id="PTHR19443:SF30">
    <property type="entry name" value="GLUCOKINASE-1-RELATED"/>
    <property type="match status" value="1"/>
</dbReference>
<dbReference type="GO" id="GO:0005829">
    <property type="term" value="C:cytosol"/>
    <property type="evidence" value="ECO:0007669"/>
    <property type="project" value="TreeGrafter"/>
</dbReference>
<keyword evidence="7 8" id="KW-0324">Glycolysis</keyword>
<feature type="domain" description="Hexokinase C-terminal" evidence="11">
    <location>
        <begin position="238"/>
        <end position="506"/>
    </location>
</feature>
<evidence type="ECO:0000256" key="8">
    <source>
        <dbReference type="RuleBase" id="RU362007"/>
    </source>
</evidence>
<evidence type="ECO:0000256" key="1">
    <source>
        <dbReference type="ARBA" id="ARBA00004888"/>
    </source>
</evidence>
<dbReference type="GO" id="GO:0005536">
    <property type="term" value="F:D-glucose binding"/>
    <property type="evidence" value="ECO:0007669"/>
    <property type="project" value="InterPro"/>
</dbReference>
<evidence type="ECO:0000259" key="11">
    <source>
        <dbReference type="Pfam" id="PF03727"/>
    </source>
</evidence>
<dbReference type="GO" id="GO:0001678">
    <property type="term" value="P:intracellular glucose homeostasis"/>
    <property type="evidence" value="ECO:0007669"/>
    <property type="project" value="InterPro"/>
</dbReference>
<feature type="region of interest" description="Disordered" evidence="9">
    <location>
        <begin position="1"/>
        <end position="21"/>
    </location>
</feature>
<proteinExistence type="inferred from homology"/>
<dbReference type="GO" id="GO:0006096">
    <property type="term" value="P:glycolytic process"/>
    <property type="evidence" value="ECO:0007669"/>
    <property type="project" value="UniProtKB-KW"/>
</dbReference>
<dbReference type="EC" id="2.7.1.-" evidence="8"/>
<evidence type="ECO:0000259" key="10">
    <source>
        <dbReference type="Pfam" id="PF00349"/>
    </source>
</evidence>
<dbReference type="GO" id="GO:0005739">
    <property type="term" value="C:mitochondrion"/>
    <property type="evidence" value="ECO:0007669"/>
    <property type="project" value="TreeGrafter"/>
</dbReference>
<keyword evidence="4 8" id="KW-0547">Nucleotide-binding</keyword>
<organism evidence="12 13">
    <name type="scientific">Mortierella alpina</name>
    <name type="common">Oleaginous fungus</name>
    <name type="synonym">Mortierella renispora</name>
    <dbReference type="NCBI Taxonomy" id="64518"/>
    <lineage>
        <taxon>Eukaryota</taxon>
        <taxon>Fungi</taxon>
        <taxon>Fungi incertae sedis</taxon>
        <taxon>Mucoromycota</taxon>
        <taxon>Mortierellomycotina</taxon>
        <taxon>Mortierellomycetes</taxon>
        <taxon>Mortierellales</taxon>
        <taxon>Mortierellaceae</taxon>
        <taxon>Mortierella</taxon>
    </lineage>
</organism>
<dbReference type="InterPro" id="IPR001312">
    <property type="entry name" value="Hexokinase"/>
</dbReference>
<keyword evidence="3 8" id="KW-0808">Transferase</keyword>
<evidence type="ECO:0000256" key="6">
    <source>
        <dbReference type="ARBA" id="ARBA00022840"/>
    </source>
</evidence>
<keyword evidence="6 8" id="KW-0067">ATP-binding</keyword>
<evidence type="ECO:0000256" key="4">
    <source>
        <dbReference type="ARBA" id="ARBA00022741"/>
    </source>
</evidence>
<dbReference type="CDD" id="cd24018">
    <property type="entry name" value="ASKHA_NBD_HK_fungi"/>
    <property type="match status" value="1"/>
</dbReference>
<dbReference type="PANTHER" id="PTHR19443">
    <property type="entry name" value="HEXOKINASE"/>
    <property type="match status" value="1"/>
</dbReference>
<dbReference type="Gene3D" id="3.40.367.20">
    <property type="match status" value="1"/>
</dbReference>
<comment type="pathway">
    <text evidence="1">Carbohydrate degradation; glycolysis; D-glyceraldehyde 3-phosphate and glycerone phosphate from D-glucose: step 1/4.</text>
</comment>
<dbReference type="InterPro" id="IPR043129">
    <property type="entry name" value="ATPase_NBD"/>
</dbReference>
<comment type="similarity">
    <text evidence="2 8">Belongs to the hexokinase family.</text>
</comment>
<dbReference type="Pfam" id="PF03727">
    <property type="entry name" value="Hexokinase_2"/>
    <property type="match status" value="1"/>
</dbReference>
<evidence type="ECO:0000256" key="5">
    <source>
        <dbReference type="ARBA" id="ARBA00022777"/>
    </source>
</evidence>
<accession>A0A9P8CVF6</accession>
<dbReference type="GO" id="GO:0006006">
    <property type="term" value="P:glucose metabolic process"/>
    <property type="evidence" value="ECO:0007669"/>
    <property type="project" value="TreeGrafter"/>
</dbReference>
<name>A0A9P8CVF6_MORAP</name>
<dbReference type="Proteomes" id="UP000717515">
    <property type="component" value="Unassembled WGS sequence"/>
</dbReference>
<keyword evidence="5 8" id="KW-0418">Kinase</keyword>
<dbReference type="GO" id="GO:0008865">
    <property type="term" value="F:fructokinase activity"/>
    <property type="evidence" value="ECO:0007669"/>
    <property type="project" value="TreeGrafter"/>
</dbReference>
<dbReference type="Gene3D" id="3.30.420.40">
    <property type="match status" value="1"/>
</dbReference>
<dbReference type="GO" id="GO:0004340">
    <property type="term" value="F:glucokinase activity"/>
    <property type="evidence" value="ECO:0007669"/>
    <property type="project" value="TreeGrafter"/>
</dbReference>
<protein>
    <recommendedName>
        <fullName evidence="8">Phosphotransferase</fullName>
        <ecNumber evidence="8">2.7.1.-</ecNumber>
    </recommendedName>
</protein>
<dbReference type="PROSITE" id="PS51748">
    <property type="entry name" value="HEXOKINASE_2"/>
    <property type="match status" value="1"/>
</dbReference>
<sequence>MLASPNPVATTAVPKPVRSPLDPSQIQYTSKRQQLAVAEIVDQLTLDASTLKGIKDHFVQEMKKGLAKDGQTIAMVPSYVLDRLSGAETGSYLTLDVGGTYLRVVSVNLLGHGQVLSQHKKYKIDEELKTSEAKLLFDYMATCVDSFMDEHAIVVPLETELELGFTFSFPVKQTGINSGTLIAWTKGFSCPHMVGKDPAAFLQDAFHRKNIPVRVAALLNDTVGTLLAYEYHHRSTVIGLGLGTGCNGAYLERVNRIPKWKKDLSDPKTEEVIINMEFGAFDSERKVLPVTMFDNKVDRKSMNQGKQIFEKMIAGMYLGEITRNVLLHLADRRLLFGDGSVQWEMNRVWALDTAYMSTVEADSSPSLKATQMVLESTLGYGSELVACQERVDGSLGTTLVDRQIVKLVVQLVGQRAARLGAAALAGILEHTMGVTWREDTGATIGVDGSLYRYYPSFGSDILDGLDEVFGLEAKMKGLCRGGLGEGKIRMGLNTEGGGAGAALCALLAGRQREMEM</sequence>
<dbReference type="GO" id="GO:0005524">
    <property type="term" value="F:ATP binding"/>
    <property type="evidence" value="ECO:0007669"/>
    <property type="project" value="UniProtKB-UniRule"/>
</dbReference>
<evidence type="ECO:0000256" key="3">
    <source>
        <dbReference type="ARBA" id="ARBA00022679"/>
    </source>
</evidence>
<feature type="domain" description="Hexokinase N-terminal" evidence="10">
    <location>
        <begin position="37"/>
        <end position="231"/>
    </location>
</feature>
<dbReference type="Pfam" id="PF00349">
    <property type="entry name" value="Hexokinase_1"/>
    <property type="match status" value="1"/>
</dbReference>
<evidence type="ECO:0000256" key="9">
    <source>
        <dbReference type="SAM" id="MobiDB-lite"/>
    </source>
</evidence>
<evidence type="ECO:0000256" key="7">
    <source>
        <dbReference type="ARBA" id="ARBA00023152"/>
    </source>
</evidence>
<evidence type="ECO:0000256" key="2">
    <source>
        <dbReference type="ARBA" id="ARBA00009225"/>
    </source>
</evidence>
<dbReference type="PROSITE" id="PS00378">
    <property type="entry name" value="HEXOKINASE_1"/>
    <property type="match status" value="1"/>
</dbReference>
<dbReference type="EMBL" id="JAIFTL010000353">
    <property type="protein sequence ID" value="KAG9319926.1"/>
    <property type="molecule type" value="Genomic_DNA"/>
</dbReference>
<evidence type="ECO:0000313" key="13">
    <source>
        <dbReference type="Proteomes" id="UP000717515"/>
    </source>
</evidence>
<dbReference type="Gene3D" id="1.10.287.1250">
    <property type="match status" value="1"/>
</dbReference>
<gene>
    <name evidence="12" type="ORF">KVV02_006642</name>
</gene>
<dbReference type="AlphaFoldDB" id="A0A9P8CVF6"/>
<comment type="caution">
    <text evidence="12">The sequence shown here is derived from an EMBL/GenBank/DDBJ whole genome shotgun (WGS) entry which is preliminary data.</text>
</comment>
<dbReference type="InterPro" id="IPR022673">
    <property type="entry name" value="Hexokinase_C"/>
</dbReference>
<dbReference type="InterPro" id="IPR019807">
    <property type="entry name" value="Hexokinase_BS"/>
</dbReference>
<evidence type="ECO:0000313" key="12">
    <source>
        <dbReference type="EMBL" id="KAG9319926.1"/>
    </source>
</evidence>
<dbReference type="InterPro" id="IPR022672">
    <property type="entry name" value="Hexokinase_N"/>
</dbReference>
<dbReference type="PRINTS" id="PR00475">
    <property type="entry name" value="HEXOKINASE"/>
</dbReference>
<reference evidence="12" key="1">
    <citation type="submission" date="2021-07" db="EMBL/GenBank/DDBJ databases">
        <title>Draft genome of Mortierella alpina, strain LL118, isolated from an aspen leaf litter sample.</title>
        <authorList>
            <person name="Yang S."/>
            <person name="Vinatzer B.A."/>
        </authorList>
    </citation>
    <scope>NUCLEOTIDE SEQUENCE</scope>
    <source>
        <strain evidence="12">LL118</strain>
    </source>
</reference>
<dbReference type="SUPFAM" id="SSF53067">
    <property type="entry name" value="Actin-like ATPase domain"/>
    <property type="match status" value="2"/>
</dbReference>